<gene>
    <name evidence="1" type="ORF">ZHD862_LOCUS28688</name>
</gene>
<dbReference type="InterPro" id="IPR008775">
    <property type="entry name" value="Phytyl_CoA_dOase-like"/>
</dbReference>
<evidence type="ECO:0000313" key="2">
    <source>
        <dbReference type="Proteomes" id="UP000663864"/>
    </source>
</evidence>
<name>A0A815EHC3_9BILA</name>
<accession>A0A815EHC3</accession>
<evidence type="ECO:0008006" key="3">
    <source>
        <dbReference type="Google" id="ProtNLM"/>
    </source>
</evidence>
<organism evidence="1 2">
    <name type="scientific">Rotaria sordida</name>
    <dbReference type="NCBI Taxonomy" id="392033"/>
    <lineage>
        <taxon>Eukaryota</taxon>
        <taxon>Metazoa</taxon>
        <taxon>Spiralia</taxon>
        <taxon>Gnathifera</taxon>
        <taxon>Rotifera</taxon>
        <taxon>Eurotatoria</taxon>
        <taxon>Bdelloidea</taxon>
        <taxon>Philodinida</taxon>
        <taxon>Philodinidae</taxon>
        <taxon>Rotaria</taxon>
    </lineage>
</organism>
<dbReference type="PANTHER" id="PTHR31630:SF6">
    <property type="entry name" value="PHYTANOYL-COA DIOXYGENASE-RELATED"/>
    <property type="match status" value="1"/>
</dbReference>
<dbReference type="Pfam" id="PF05721">
    <property type="entry name" value="PhyH"/>
    <property type="match status" value="1"/>
</dbReference>
<dbReference type="AlphaFoldDB" id="A0A815EHC3"/>
<dbReference type="EMBL" id="CAJNOT010002424">
    <property type="protein sequence ID" value="CAF1314787.1"/>
    <property type="molecule type" value="Genomic_DNA"/>
</dbReference>
<sequence length="352" mass="40616">MGTSATQFIPPSVPRDSEGYVKTFTLSNCDYPEVHEAREFFDKFGFVAIANVFTPEQCADTISDIWNVIESFAGLSLRNDEKLWHPENWRKTGLVQEGIIGGASLWTRQILLNRQTPALHAAFAAILQTENLLVNHDRYGMFRPVKEHPERATMANLHLDMNPWSYFEDKDNSEQFKVLNQLRYRTASDWITENNEPGCAAIGELHVQGLVNLADNQEEDGGFWLVPGFHKYLEQWTHEHQAWSNIYGRWNRFNLFRERDIPELYATACHISSRAGSAILWDQRTMHGSRANCSLRPRYAQFFKMFPAEHPAMTPERAERRREAILAKLKLVNIDTEVDLSPMGRKLFGLEK</sequence>
<proteinExistence type="predicted"/>
<reference evidence="1" key="1">
    <citation type="submission" date="2021-02" db="EMBL/GenBank/DDBJ databases">
        <authorList>
            <person name="Nowell W R."/>
        </authorList>
    </citation>
    <scope>NUCLEOTIDE SEQUENCE</scope>
</reference>
<protein>
    <recommendedName>
        <fullName evidence="3">Phytanoyl-CoA dioxygenase</fullName>
    </recommendedName>
</protein>
<dbReference type="Gene3D" id="2.60.120.620">
    <property type="entry name" value="q2cbj1_9rhob like domain"/>
    <property type="match status" value="1"/>
</dbReference>
<comment type="caution">
    <text evidence="1">The sequence shown here is derived from an EMBL/GenBank/DDBJ whole genome shotgun (WGS) entry which is preliminary data.</text>
</comment>
<evidence type="ECO:0000313" key="1">
    <source>
        <dbReference type="EMBL" id="CAF1314787.1"/>
    </source>
</evidence>
<dbReference type="Proteomes" id="UP000663864">
    <property type="component" value="Unassembled WGS sequence"/>
</dbReference>
<dbReference type="PANTHER" id="PTHR31630">
    <property type="entry name" value="PHYTANOYL-COA DIOXYGENASE-RELATED-RELATED"/>
    <property type="match status" value="1"/>
</dbReference>
<dbReference type="SUPFAM" id="SSF51197">
    <property type="entry name" value="Clavaminate synthase-like"/>
    <property type="match status" value="1"/>
</dbReference>